<evidence type="ECO:0000313" key="3">
    <source>
        <dbReference type="Proteomes" id="UP000001349"/>
    </source>
</evidence>
<dbReference type="STRING" id="394503.Ccel_2681"/>
<dbReference type="AlphaFoldDB" id="B8I708"/>
<keyword evidence="1" id="KW-0472">Membrane</keyword>
<keyword evidence="1" id="KW-0812">Transmembrane</keyword>
<evidence type="ECO:0000256" key="1">
    <source>
        <dbReference type="SAM" id="Phobius"/>
    </source>
</evidence>
<sequence>MKENKSIYIKLLESIIYIMIFTIIILPNTIYQSKSLQEQLIKQDTEKGFIRLKDNYNGEDNGMSIMDFFKKPDAVIKMRKLYNNISSNNNFTYYEISRQNLQFIGKYTGYRNLVNGSEESINTETDGNLYTPLKSLQLGKKASTYLNMEDKINQGKYFLEKDYYLNSNNEIPVILGDLYSGMYKIGDSFEVLYLGVKKFKCNVIGFFKKDSSFYIDHKENLDDKIIMPALIIDPRLSLKNKKFEQILYSIKNTGYIPYNTNDEYNHITMLINKIANEIDIDWGYIGKYNNVFEENPIKISLKTAKFIKILSWLIALVLTIIIYKLEKQIYKRTNFSQNKKNRVLLQTKKSIFMALHLSLLYAITCFVMSICLKNNAIYLTLIRMQKQMVIFVLFGFIAVTFMLNLYLKKNIRTE</sequence>
<feature type="transmembrane region" description="Helical" evidence="1">
    <location>
        <begin position="350"/>
        <end position="369"/>
    </location>
</feature>
<keyword evidence="3" id="KW-1185">Reference proteome</keyword>
<feature type="transmembrane region" description="Helical" evidence="1">
    <location>
        <begin position="306"/>
        <end position="325"/>
    </location>
</feature>
<dbReference type="KEGG" id="cce:Ccel_2681"/>
<name>B8I708_RUMCH</name>
<organism evidence="2 3">
    <name type="scientific">Ruminiclostridium cellulolyticum (strain ATCC 35319 / DSM 5812 / JCM 6584 / H10)</name>
    <name type="common">Clostridium cellulolyticum</name>
    <dbReference type="NCBI Taxonomy" id="394503"/>
    <lineage>
        <taxon>Bacteria</taxon>
        <taxon>Bacillati</taxon>
        <taxon>Bacillota</taxon>
        <taxon>Clostridia</taxon>
        <taxon>Eubacteriales</taxon>
        <taxon>Oscillospiraceae</taxon>
        <taxon>Ruminiclostridium</taxon>
    </lineage>
</organism>
<feature type="transmembrane region" description="Helical" evidence="1">
    <location>
        <begin position="389"/>
        <end position="407"/>
    </location>
</feature>
<evidence type="ECO:0008006" key="4">
    <source>
        <dbReference type="Google" id="ProtNLM"/>
    </source>
</evidence>
<evidence type="ECO:0000313" key="2">
    <source>
        <dbReference type="EMBL" id="ACL77000.1"/>
    </source>
</evidence>
<feature type="transmembrane region" description="Helical" evidence="1">
    <location>
        <begin position="7"/>
        <end position="26"/>
    </location>
</feature>
<gene>
    <name evidence="2" type="ordered locus">Ccel_2681</name>
</gene>
<proteinExistence type="predicted"/>
<accession>B8I708</accession>
<dbReference type="RefSeq" id="WP_015926082.1">
    <property type="nucleotide sequence ID" value="NC_011898.1"/>
</dbReference>
<dbReference type="OrthoDB" id="2034769at2"/>
<dbReference type="Proteomes" id="UP000001349">
    <property type="component" value="Chromosome"/>
</dbReference>
<dbReference type="EMBL" id="CP001348">
    <property type="protein sequence ID" value="ACL77000.1"/>
    <property type="molecule type" value="Genomic_DNA"/>
</dbReference>
<keyword evidence="1" id="KW-1133">Transmembrane helix</keyword>
<dbReference type="eggNOG" id="COG0577">
    <property type="taxonomic scope" value="Bacteria"/>
</dbReference>
<dbReference type="HOGENOM" id="CLU_663429_0_0_9"/>
<protein>
    <recommendedName>
        <fullName evidence="4">MacB-like periplasmic core domain-containing protein</fullName>
    </recommendedName>
</protein>
<reference evidence="2 3" key="1">
    <citation type="submission" date="2009-01" db="EMBL/GenBank/DDBJ databases">
        <title>Complete sequence of Clostridium cellulolyticum H10.</title>
        <authorList>
            <consortium name="US DOE Joint Genome Institute"/>
            <person name="Lucas S."/>
            <person name="Copeland A."/>
            <person name="Lapidus A."/>
            <person name="Glavina del Rio T."/>
            <person name="Dalin E."/>
            <person name="Tice H."/>
            <person name="Bruce D."/>
            <person name="Goodwin L."/>
            <person name="Pitluck S."/>
            <person name="Chertkov O."/>
            <person name="Saunders E."/>
            <person name="Brettin T."/>
            <person name="Detter J.C."/>
            <person name="Han C."/>
            <person name="Larimer F."/>
            <person name="Land M."/>
            <person name="Hauser L."/>
            <person name="Kyrpides N."/>
            <person name="Ivanova N."/>
            <person name="Zhou J."/>
            <person name="Richardson P."/>
        </authorList>
    </citation>
    <scope>NUCLEOTIDE SEQUENCE [LARGE SCALE GENOMIC DNA]</scope>
    <source>
        <strain evidence="3">ATCC 35319 / DSM 5812 / JCM 6584 / H10</strain>
    </source>
</reference>